<dbReference type="NCBIfam" id="TIGR03724">
    <property type="entry name" value="arch_bud32"/>
    <property type="match status" value="1"/>
</dbReference>
<gene>
    <name evidence="12" type="ORF">RI129_008282</name>
</gene>
<dbReference type="EC" id="2.7.11.1" evidence="2"/>
<keyword evidence="7" id="KW-0418">Kinase</keyword>
<dbReference type="InterPro" id="IPR022495">
    <property type="entry name" value="Bud32"/>
</dbReference>
<dbReference type="InterPro" id="IPR000719">
    <property type="entry name" value="Prot_kinase_dom"/>
</dbReference>
<dbReference type="GO" id="GO:0070525">
    <property type="term" value="P:tRNA threonylcarbamoyladenosine metabolic process"/>
    <property type="evidence" value="ECO:0007669"/>
    <property type="project" value="TreeGrafter"/>
</dbReference>
<evidence type="ECO:0000256" key="7">
    <source>
        <dbReference type="ARBA" id="ARBA00022777"/>
    </source>
</evidence>
<dbReference type="PROSITE" id="PS50011">
    <property type="entry name" value="PROTEIN_KINASE_DOM"/>
    <property type="match status" value="1"/>
</dbReference>
<comment type="similarity">
    <text evidence="1">Belongs to the protein kinase superfamily. BUD32 family.</text>
</comment>
<keyword evidence="13" id="KW-1185">Reference proteome</keyword>
<dbReference type="Proteomes" id="UP001329430">
    <property type="component" value="Chromosome 6"/>
</dbReference>
<comment type="caution">
    <text evidence="12">The sequence shown here is derived from an EMBL/GenBank/DDBJ whole genome shotgun (WGS) entry which is preliminary data.</text>
</comment>
<dbReference type="SUPFAM" id="SSF56112">
    <property type="entry name" value="Protein kinase-like (PK-like)"/>
    <property type="match status" value="1"/>
</dbReference>
<reference evidence="12 13" key="1">
    <citation type="journal article" date="2024" name="Insects">
        <title>An Improved Chromosome-Level Genome Assembly of the Firefly Pyrocoelia pectoralis.</title>
        <authorList>
            <person name="Fu X."/>
            <person name="Meyer-Rochow V.B."/>
            <person name="Ballantyne L."/>
            <person name="Zhu X."/>
        </authorList>
    </citation>
    <scope>NUCLEOTIDE SEQUENCE [LARGE SCALE GENOMIC DNA]</scope>
    <source>
        <strain evidence="12">XCY_ONT2</strain>
    </source>
</reference>
<evidence type="ECO:0000256" key="10">
    <source>
        <dbReference type="ARBA" id="ARBA00048679"/>
    </source>
</evidence>
<evidence type="ECO:0000256" key="5">
    <source>
        <dbReference type="ARBA" id="ARBA00022694"/>
    </source>
</evidence>
<dbReference type="Gene3D" id="1.10.510.10">
    <property type="entry name" value="Transferase(Phosphotransferase) domain 1"/>
    <property type="match status" value="1"/>
</dbReference>
<evidence type="ECO:0000256" key="2">
    <source>
        <dbReference type="ARBA" id="ARBA00012513"/>
    </source>
</evidence>
<dbReference type="SMART" id="SM00220">
    <property type="entry name" value="S_TKc"/>
    <property type="match status" value="1"/>
</dbReference>
<keyword evidence="5" id="KW-0819">tRNA processing</keyword>
<protein>
    <recommendedName>
        <fullName evidence="2">non-specific serine/threonine protein kinase</fullName>
        <ecNumber evidence="2">2.7.11.1</ecNumber>
    </recommendedName>
</protein>
<comment type="catalytic activity">
    <reaction evidence="9">
        <text>L-threonyl-[protein] + ATP = O-phospho-L-threonyl-[protein] + ADP + H(+)</text>
        <dbReference type="Rhea" id="RHEA:46608"/>
        <dbReference type="Rhea" id="RHEA-COMP:11060"/>
        <dbReference type="Rhea" id="RHEA-COMP:11605"/>
        <dbReference type="ChEBI" id="CHEBI:15378"/>
        <dbReference type="ChEBI" id="CHEBI:30013"/>
        <dbReference type="ChEBI" id="CHEBI:30616"/>
        <dbReference type="ChEBI" id="CHEBI:61977"/>
        <dbReference type="ChEBI" id="CHEBI:456216"/>
        <dbReference type="EC" id="2.7.11.1"/>
    </reaction>
</comment>
<comment type="catalytic activity">
    <reaction evidence="10">
        <text>L-seryl-[protein] + ATP = O-phospho-L-seryl-[protein] + ADP + H(+)</text>
        <dbReference type="Rhea" id="RHEA:17989"/>
        <dbReference type="Rhea" id="RHEA-COMP:9863"/>
        <dbReference type="Rhea" id="RHEA-COMP:11604"/>
        <dbReference type="ChEBI" id="CHEBI:15378"/>
        <dbReference type="ChEBI" id="CHEBI:29999"/>
        <dbReference type="ChEBI" id="CHEBI:30616"/>
        <dbReference type="ChEBI" id="CHEBI:83421"/>
        <dbReference type="ChEBI" id="CHEBI:456216"/>
        <dbReference type="EC" id="2.7.11.1"/>
    </reaction>
</comment>
<dbReference type="AlphaFoldDB" id="A0AAN7V528"/>
<organism evidence="12 13">
    <name type="scientific">Pyrocoelia pectoralis</name>
    <dbReference type="NCBI Taxonomy" id="417401"/>
    <lineage>
        <taxon>Eukaryota</taxon>
        <taxon>Metazoa</taxon>
        <taxon>Ecdysozoa</taxon>
        <taxon>Arthropoda</taxon>
        <taxon>Hexapoda</taxon>
        <taxon>Insecta</taxon>
        <taxon>Pterygota</taxon>
        <taxon>Neoptera</taxon>
        <taxon>Endopterygota</taxon>
        <taxon>Coleoptera</taxon>
        <taxon>Polyphaga</taxon>
        <taxon>Elateriformia</taxon>
        <taxon>Elateroidea</taxon>
        <taxon>Lampyridae</taxon>
        <taxon>Lampyrinae</taxon>
        <taxon>Pyrocoelia</taxon>
    </lineage>
</organism>
<evidence type="ECO:0000256" key="1">
    <source>
        <dbReference type="ARBA" id="ARBA00010630"/>
    </source>
</evidence>
<dbReference type="GO" id="GO:0008033">
    <property type="term" value="P:tRNA processing"/>
    <property type="evidence" value="ECO:0007669"/>
    <property type="project" value="UniProtKB-KW"/>
</dbReference>
<keyword evidence="4" id="KW-0808">Transferase</keyword>
<dbReference type="GO" id="GO:0004674">
    <property type="term" value="F:protein serine/threonine kinase activity"/>
    <property type="evidence" value="ECO:0007669"/>
    <property type="project" value="UniProtKB-KW"/>
</dbReference>
<dbReference type="PROSITE" id="PS00109">
    <property type="entry name" value="PROTEIN_KINASE_TYR"/>
    <property type="match status" value="1"/>
</dbReference>
<dbReference type="GO" id="GO:0005634">
    <property type="term" value="C:nucleus"/>
    <property type="evidence" value="ECO:0007669"/>
    <property type="project" value="TreeGrafter"/>
</dbReference>
<evidence type="ECO:0000313" key="13">
    <source>
        <dbReference type="Proteomes" id="UP001329430"/>
    </source>
</evidence>
<accession>A0AAN7V528</accession>
<dbReference type="PANTHER" id="PTHR12209:SF0">
    <property type="entry name" value="EKC_KEOPS COMPLEX SUBUNIT TP53RK"/>
    <property type="match status" value="1"/>
</dbReference>
<evidence type="ECO:0000256" key="8">
    <source>
        <dbReference type="ARBA" id="ARBA00022840"/>
    </source>
</evidence>
<keyword evidence="8" id="KW-0067">ATP-binding</keyword>
<evidence type="ECO:0000256" key="3">
    <source>
        <dbReference type="ARBA" id="ARBA00022527"/>
    </source>
</evidence>
<dbReference type="Pfam" id="PF00069">
    <property type="entry name" value="Pkinase"/>
    <property type="match status" value="1"/>
</dbReference>
<sequence>MKDFELIKQGAEARIYKGVYLGKPTLVKQRFEKKYRHPHLDNNLTKERIKAESRAIVRCRSAGIETPSLYLIDLKTRSLYLEYFEHSITAKDFIKEASDELIEKVAYDIGAALAKIHGNNIIHGDLTTSNILLVDKTGRNNFKSYSDVKLVLIDFGLAHMDSSPEDKGVDLYVLERAIISIHNNPDRMFALILKAYRSEYPNGHAEVLNKLDEVRTRGRKRLVIG</sequence>
<dbReference type="PANTHER" id="PTHR12209">
    <property type="entry name" value="NON-SPECIFIC SERINE/THREONINE PROTEIN KINASE"/>
    <property type="match status" value="1"/>
</dbReference>
<dbReference type="GO" id="GO:0005524">
    <property type="term" value="F:ATP binding"/>
    <property type="evidence" value="ECO:0007669"/>
    <property type="project" value="UniProtKB-KW"/>
</dbReference>
<keyword evidence="6" id="KW-0547">Nucleotide-binding</keyword>
<feature type="domain" description="Protein kinase" evidence="11">
    <location>
        <begin position="1"/>
        <end position="225"/>
    </location>
</feature>
<name>A0AAN7V528_9COLE</name>
<dbReference type="GO" id="GO:0005829">
    <property type="term" value="C:cytosol"/>
    <property type="evidence" value="ECO:0007669"/>
    <property type="project" value="TreeGrafter"/>
</dbReference>
<dbReference type="InterPro" id="IPR011009">
    <property type="entry name" value="Kinase-like_dom_sf"/>
</dbReference>
<evidence type="ECO:0000256" key="9">
    <source>
        <dbReference type="ARBA" id="ARBA00047899"/>
    </source>
</evidence>
<dbReference type="FunFam" id="3.30.200.20:FF:000201">
    <property type="entry name" value="TP53-regulating kinase isoform X1"/>
    <property type="match status" value="1"/>
</dbReference>
<dbReference type="GO" id="GO:0000408">
    <property type="term" value="C:EKC/KEOPS complex"/>
    <property type="evidence" value="ECO:0007669"/>
    <property type="project" value="TreeGrafter"/>
</dbReference>
<evidence type="ECO:0000259" key="11">
    <source>
        <dbReference type="PROSITE" id="PS50011"/>
    </source>
</evidence>
<dbReference type="EMBL" id="JAVRBK010000006">
    <property type="protein sequence ID" value="KAK5642115.1"/>
    <property type="molecule type" value="Genomic_DNA"/>
</dbReference>
<keyword evidence="3" id="KW-0723">Serine/threonine-protein kinase</keyword>
<proteinExistence type="inferred from homology"/>
<evidence type="ECO:0000313" key="12">
    <source>
        <dbReference type="EMBL" id="KAK5642115.1"/>
    </source>
</evidence>
<evidence type="ECO:0000256" key="6">
    <source>
        <dbReference type="ARBA" id="ARBA00022741"/>
    </source>
</evidence>
<dbReference type="InterPro" id="IPR008266">
    <property type="entry name" value="Tyr_kinase_AS"/>
</dbReference>
<evidence type="ECO:0000256" key="4">
    <source>
        <dbReference type="ARBA" id="ARBA00022679"/>
    </source>
</evidence>
<dbReference type="Gene3D" id="3.30.200.20">
    <property type="entry name" value="Phosphorylase Kinase, domain 1"/>
    <property type="match status" value="1"/>
</dbReference>